<accession>A0A382G7A0</accession>
<protein>
    <submittedName>
        <fullName evidence="1">Uncharacterized protein</fullName>
    </submittedName>
</protein>
<evidence type="ECO:0000313" key="1">
    <source>
        <dbReference type="EMBL" id="SVB70675.1"/>
    </source>
</evidence>
<name>A0A382G7A0_9ZZZZ</name>
<dbReference type="AlphaFoldDB" id="A0A382G7A0"/>
<gene>
    <name evidence="1" type="ORF">METZ01_LOCUS223529</name>
</gene>
<organism evidence="1">
    <name type="scientific">marine metagenome</name>
    <dbReference type="NCBI Taxonomy" id="408172"/>
    <lineage>
        <taxon>unclassified sequences</taxon>
        <taxon>metagenomes</taxon>
        <taxon>ecological metagenomes</taxon>
    </lineage>
</organism>
<sequence length="40" mass="4305">MGTWPIQTSCVSGQEVFASTVELKKVRPLAYPLPDSLGPT</sequence>
<reference evidence="1" key="1">
    <citation type="submission" date="2018-05" db="EMBL/GenBank/DDBJ databases">
        <authorList>
            <person name="Lanie J.A."/>
            <person name="Ng W.-L."/>
            <person name="Kazmierczak K.M."/>
            <person name="Andrzejewski T.M."/>
            <person name="Davidsen T.M."/>
            <person name="Wayne K.J."/>
            <person name="Tettelin H."/>
            <person name="Glass J.I."/>
            <person name="Rusch D."/>
            <person name="Podicherti R."/>
            <person name="Tsui H.-C.T."/>
            <person name="Winkler M.E."/>
        </authorList>
    </citation>
    <scope>NUCLEOTIDE SEQUENCE</scope>
</reference>
<proteinExistence type="predicted"/>
<dbReference type="EMBL" id="UINC01053759">
    <property type="protein sequence ID" value="SVB70675.1"/>
    <property type="molecule type" value="Genomic_DNA"/>
</dbReference>